<dbReference type="InterPro" id="IPR036544">
    <property type="entry name" value="QCR7_sf"/>
</dbReference>
<name>A0A835W335_9CHLO</name>
<gene>
    <name evidence="10" type="ORF">HYH02_011773</name>
</gene>
<accession>A0A835W335</accession>
<organism evidence="10 11">
    <name type="scientific">Chlamydomonas schloesseri</name>
    <dbReference type="NCBI Taxonomy" id="2026947"/>
    <lineage>
        <taxon>Eukaryota</taxon>
        <taxon>Viridiplantae</taxon>
        <taxon>Chlorophyta</taxon>
        <taxon>core chlorophytes</taxon>
        <taxon>Chlorophyceae</taxon>
        <taxon>CS clade</taxon>
        <taxon>Chlamydomonadales</taxon>
        <taxon>Chlamydomonadaceae</taxon>
        <taxon>Chlamydomonas</taxon>
    </lineage>
</organism>
<evidence type="ECO:0000256" key="1">
    <source>
        <dbReference type="ARBA" id="ARBA00004443"/>
    </source>
</evidence>
<evidence type="ECO:0000313" key="10">
    <source>
        <dbReference type="EMBL" id="KAG2435478.1"/>
    </source>
</evidence>
<evidence type="ECO:0000256" key="5">
    <source>
        <dbReference type="ARBA" id="ARBA00022792"/>
    </source>
</evidence>
<evidence type="ECO:0000256" key="8">
    <source>
        <dbReference type="ARBA" id="ARBA00023136"/>
    </source>
</evidence>
<dbReference type="GO" id="GO:0005743">
    <property type="term" value="C:mitochondrial inner membrane"/>
    <property type="evidence" value="ECO:0007669"/>
    <property type="project" value="UniProtKB-SubCell"/>
</dbReference>
<evidence type="ECO:0000313" key="11">
    <source>
        <dbReference type="Proteomes" id="UP000613740"/>
    </source>
</evidence>
<keyword evidence="8 9" id="KW-0472">Membrane</keyword>
<dbReference type="InterPro" id="IPR003197">
    <property type="entry name" value="QCR7"/>
</dbReference>
<dbReference type="FunFam" id="1.10.1090.10:FF:000002">
    <property type="entry name" value="Cytochrome b-c1 complex subunit 7"/>
    <property type="match status" value="1"/>
</dbReference>
<reference evidence="10" key="1">
    <citation type="journal article" date="2020" name="bioRxiv">
        <title>Comparative genomics of Chlamydomonas.</title>
        <authorList>
            <person name="Craig R.J."/>
            <person name="Hasan A.R."/>
            <person name="Ness R.W."/>
            <person name="Keightley P.D."/>
        </authorList>
    </citation>
    <scope>NUCLEOTIDE SEQUENCE</scope>
    <source>
        <strain evidence="10">CCAP 11/173</strain>
    </source>
</reference>
<comment type="similarity">
    <text evidence="2 9">Belongs to the UQCRB/QCR7 family.</text>
</comment>
<dbReference type="Pfam" id="PF02271">
    <property type="entry name" value="UCR_14kD"/>
    <property type="match status" value="1"/>
</dbReference>
<dbReference type="Proteomes" id="UP000613740">
    <property type="component" value="Unassembled WGS sequence"/>
</dbReference>
<keyword evidence="6 9" id="KW-0249">Electron transport</keyword>
<proteinExistence type="inferred from homology"/>
<dbReference type="GO" id="GO:0045275">
    <property type="term" value="C:respiratory chain complex III"/>
    <property type="evidence" value="ECO:0007669"/>
    <property type="project" value="InterPro"/>
</dbReference>
<dbReference type="OrthoDB" id="425749at2759"/>
<dbReference type="PIRSF" id="PIRSF000022">
    <property type="entry name" value="Bc1_14K"/>
    <property type="match status" value="1"/>
</dbReference>
<keyword evidence="5 9" id="KW-0999">Mitochondrion inner membrane</keyword>
<evidence type="ECO:0000256" key="2">
    <source>
        <dbReference type="ARBA" id="ARBA00008554"/>
    </source>
</evidence>
<evidence type="ECO:0000256" key="7">
    <source>
        <dbReference type="ARBA" id="ARBA00023128"/>
    </source>
</evidence>
<evidence type="ECO:0000256" key="4">
    <source>
        <dbReference type="ARBA" id="ARBA00022660"/>
    </source>
</evidence>
<evidence type="ECO:0000256" key="3">
    <source>
        <dbReference type="ARBA" id="ARBA00022448"/>
    </source>
</evidence>
<keyword evidence="7 9" id="KW-0496">Mitochondrion</keyword>
<dbReference type="GO" id="GO:0006122">
    <property type="term" value="P:mitochondrial electron transport, ubiquinol to cytochrome c"/>
    <property type="evidence" value="ECO:0007669"/>
    <property type="project" value="InterPro"/>
</dbReference>
<protein>
    <recommendedName>
        <fullName evidence="9">Cytochrome b-c1 complex subunit 7</fullName>
    </recommendedName>
</protein>
<keyword evidence="3 9" id="KW-0813">Transport</keyword>
<dbReference type="PANTHER" id="PTHR12022:SF0">
    <property type="entry name" value="CYTOCHROME B-C1 COMPLEX SUBUNIT 7"/>
    <property type="match status" value="1"/>
</dbReference>
<dbReference type="Gene3D" id="1.10.1090.10">
    <property type="entry name" value="Cytochrome b-c1 complex subunit 7"/>
    <property type="match status" value="1"/>
</dbReference>
<evidence type="ECO:0000256" key="6">
    <source>
        <dbReference type="ARBA" id="ARBA00022982"/>
    </source>
</evidence>
<dbReference type="PANTHER" id="PTHR12022">
    <property type="entry name" value="UBIQUINOL-CYTOCHROME C REDUCTASE COMPLEX 14 KD PROTEIN"/>
    <property type="match status" value="1"/>
</dbReference>
<comment type="function">
    <text evidence="9">Component of the ubiquinol-cytochrome c oxidoreductase, a multisubunit transmembrane complex that is part of the mitochondrial electron transport chain which drives oxidative phosphorylation.</text>
</comment>
<keyword evidence="11" id="KW-1185">Reference proteome</keyword>
<comment type="caution">
    <text evidence="10">The sequence shown here is derived from an EMBL/GenBank/DDBJ whole genome shotgun (WGS) entry which is preliminary data.</text>
</comment>
<evidence type="ECO:0000256" key="9">
    <source>
        <dbReference type="PIRNR" id="PIRNR000022"/>
    </source>
</evidence>
<sequence>MTSLLKQVALPVFNSLATTYRSVVGAKLAKYGLRFDDLQDPLKDEDVAEALRRLPPDVIVARNCRLRRALDLSCKHEALPKDLLEKQTPELSYLQEVLDEVRAERRERAQLGAPAPYTRIYYD</sequence>
<dbReference type="EMBL" id="JAEHOD010000052">
    <property type="protein sequence ID" value="KAG2435478.1"/>
    <property type="molecule type" value="Genomic_DNA"/>
</dbReference>
<keyword evidence="4 9" id="KW-0679">Respiratory chain</keyword>
<dbReference type="SUPFAM" id="SSF81524">
    <property type="entry name" value="14 kDa protein of cytochrome bc1 complex (Ubiquinol-cytochrome c reductase)"/>
    <property type="match status" value="1"/>
</dbReference>
<dbReference type="AlphaFoldDB" id="A0A835W335"/>
<comment type="subcellular location">
    <subcellularLocation>
        <location evidence="1">Mitochondrion inner membrane</location>
        <topology evidence="1">Peripheral membrane protein</topology>
        <orientation evidence="1">Matrix side</orientation>
    </subcellularLocation>
</comment>